<protein>
    <submittedName>
        <fullName evidence="3">Uncharacterized protein</fullName>
    </submittedName>
</protein>
<name>A0A915HLD9_ROMCU</name>
<evidence type="ECO:0000313" key="2">
    <source>
        <dbReference type="Proteomes" id="UP000887565"/>
    </source>
</evidence>
<accession>A0A915HLD9</accession>
<dbReference type="AlphaFoldDB" id="A0A915HLD9"/>
<sequence>MTQRRKTPQLAPSTKDDRDKTPIQNTENLTATIFRKNFHPAGATTATDLTVLELRPAAASPPTEVDAKINALTRAMTKKTISQPTLSNSMPVAVDHEPPPAEAITIAAHEEVLKAQAADPVIAKIISTLRTDNAAKHPPIFFLED</sequence>
<dbReference type="Proteomes" id="UP000887565">
    <property type="component" value="Unplaced"/>
</dbReference>
<dbReference type="WBParaSite" id="nRc.2.0.1.t02788-RA">
    <property type="protein sequence ID" value="nRc.2.0.1.t02788-RA"/>
    <property type="gene ID" value="nRc.2.0.1.g02788"/>
</dbReference>
<reference evidence="3" key="1">
    <citation type="submission" date="2022-11" db="UniProtKB">
        <authorList>
            <consortium name="WormBaseParasite"/>
        </authorList>
    </citation>
    <scope>IDENTIFICATION</scope>
</reference>
<evidence type="ECO:0000313" key="3">
    <source>
        <dbReference type="WBParaSite" id="nRc.2.0.1.t02788-RA"/>
    </source>
</evidence>
<proteinExistence type="predicted"/>
<organism evidence="2 3">
    <name type="scientific">Romanomermis culicivorax</name>
    <name type="common">Nematode worm</name>
    <dbReference type="NCBI Taxonomy" id="13658"/>
    <lineage>
        <taxon>Eukaryota</taxon>
        <taxon>Metazoa</taxon>
        <taxon>Ecdysozoa</taxon>
        <taxon>Nematoda</taxon>
        <taxon>Enoplea</taxon>
        <taxon>Dorylaimia</taxon>
        <taxon>Mermithida</taxon>
        <taxon>Mermithoidea</taxon>
        <taxon>Mermithidae</taxon>
        <taxon>Romanomermis</taxon>
    </lineage>
</organism>
<feature type="region of interest" description="Disordered" evidence="1">
    <location>
        <begin position="1"/>
        <end position="25"/>
    </location>
</feature>
<evidence type="ECO:0000256" key="1">
    <source>
        <dbReference type="SAM" id="MobiDB-lite"/>
    </source>
</evidence>
<keyword evidence="2" id="KW-1185">Reference proteome</keyword>